<reference evidence="2 3" key="1">
    <citation type="submission" date="2021-06" db="EMBL/GenBank/DDBJ databases">
        <title>Caerostris extrusa draft genome.</title>
        <authorList>
            <person name="Kono N."/>
            <person name="Arakawa K."/>
        </authorList>
    </citation>
    <scope>NUCLEOTIDE SEQUENCE [LARGE SCALE GENOMIC DNA]</scope>
</reference>
<organism evidence="2 3">
    <name type="scientific">Caerostris extrusa</name>
    <name type="common">Bark spider</name>
    <name type="synonym">Caerostris bankana</name>
    <dbReference type="NCBI Taxonomy" id="172846"/>
    <lineage>
        <taxon>Eukaryota</taxon>
        <taxon>Metazoa</taxon>
        <taxon>Ecdysozoa</taxon>
        <taxon>Arthropoda</taxon>
        <taxon>Chelicerata</taxon>
        <taxon>Arachnida</taxon>
        <taxon>Araneae</taxon>
        <taxon>Araneomorphae</taxon>
        <taxon>Entelegynae</taxon>
        <taxon>Araneoidea</taxon>
        <taxon>Araneidae</taxon>
        <taxon>Caerostris</taxon>
    </lineage>
</organism>
<keyword evidence="3" id="KW-1185">Reference proteome</keyword>
<evidence type="ECO:0000256" key="1">
    <source>
        <dbReference type="SAM" id="MobiDB-lite"/>
    </source>
</evidence>
<dbReference type="AlphaFoldDB" id="A0AAV4PG04"/>
<evidence type="ECO:0000313" key="3">
    <source>
        <dbReference type="Proteomes" id="UP001054945"/>
    </source>
</evidence>
<dbReference type="Proteomes" id="UP001054945">
    <property type="component" value="Unassembled WGS sequence"/>
</dbReference>
<dbReference type="EMBL" id="BPLR01004607">
    <property type="protein sequence ID" value="GIX96085.1"/>
    <property type="molecule type" value="Genomic_DNA"/>
</dbReference>
<name>A0AAV4PG04_CAEEX</name>
<proteinExistence type="predicted"/>
<feature type="compositionally biased region" description="Low complexity" evidence="1">
    <location>
        <begin position="103"/>
        <end position="112"/>
    </location>
</feature>
<protein>
    <recommendedName>
        <fullName evidence="4">Secreted protein</fullName>
    </recommendedName>
</protein>
<evidence type="ECO:0008006" key="4">
    <source>
        <dbReference type="Google" id="ProtNLM"/>
    </source>
</evidence>
<evidence type="ECO:0000313" key="2">
    <source>
        <dbReference type="EMBL" id="GIX96085.1"/>
    </source>
</evidence>
<feature type="region of interest" description="Disordered" evidence="1">
    <location>
        <begin position="103"/>
        <end position="132"/>
    </location>
</feature>
<comment type="caution">
    <text evidence="2">The sequence shown here is derived from an EMBL/GenBank/DDBJ whole genome shotgun (WGS) entry which is preliminary data.</text>
</comment>
<sequence>MFNSIQLRYVLLRWLTILQIACIANTYGCNVNTKTHKKTLRSFYTNKQLKVLLRTKPFQFRVSCFDMFYHEKVKFSRRLGVDSPPPLSSQGLIFLLSPWMSPTATPTPSHSSNQRREPLLPPSADVLLGKEG</sequence>
<accession>A0AAV4PG04</accession>
<gene>
    <name evidence="2" type="ORF">CEXT_452601</name>
</gene>